<name>A0ABT1EBH5_9FIRM</name>
<dbReference type="InterPro" id="IPR035093">
    <property type="entry name" value="RelE/ParE_toxin_dom_sf"/>
</dbReference>
<keyword evidence="1" id="KW-1277">Toxin-antitoxin system</keyword>
<dbReference type="InterPro" id="IPR007712">
    <property type="entry name" value="RelE/ParE_toxin"/>
</dbReference>
<accession>A0ABT1EBH5</accession>
<evidence type="ECO:0000256" key="1">
    <source>
        <dbReference type="ARBA" id="ARBA00022649"/>
    </source>
</evidence>
<proteinExistence type="predicted"/>
<comment type="caution">
    <text evidence="2">The sequence shown here is derived from an EMBL/GenBank/DDBJ whole genome shotgun (WGS) entry which is preliminary data.</text>
</comment>
<evidence type="ECO:0000313" key="2">
    <source>
        <dbReference type="EMBL" id="MCP1103167.1"/>
    </source>
</evidence>
<evidence type="ECO:0000313" key="3">
    <source>
        <dbReference type="Proteomes" id="UP001523566"/>
    </source>
</evidence>
<dbReference type="RefSeq" id="WP_262066951.1">
    <property type="nucleotide sequence ID" value="NZ_JAMXOD010000019.1"/>
</dbReference>
<protein>
    <submittedName>
        <fullName evidence="2">Type II toxin-antitoxin system RelE/ParE family toxin</fullName>
    </submittedName>
</protein>
<dbReference type="Proteomes" id="UP001523566">
    <property type="component" value="Unassembled WGS sequence"/>
</dbReference>
<dbReference type="Gene3D" id="3.30.2310.20">
    <property type="entry name" value="RelE-like"/>
    <property type="match status" value="1"/>
</dbReference>
<organism evidence="2 3">
    <name type="scientific">Aequitasia blattaphilus</name>
    <dbReference type="NCBI Taxonomy" id="2949332"/>
    <lineage>
        <taxon>Bacteria</taxon>
        <taxon>Bacillati</taxon>
        <taxon>Bacillota</taxon>
        <taxon>Clostridia</taxon>
        <taxon>Lachnospirales</taxon>
        <taxon>Lachnospiraceae</taxon>
        <taxon>Aequitasia</taxon>
    </lineage>
</organism>
<gene>
    <name evidence="2" type="ORF">NK125_12160</name>
</gene>
<sequence length="103" mass="12008">MKRYVVEITEEALLDMKKLYNYIAMNLSAPENALGQYNRIADEILKLEYFPERFKELELNLVRAKGLRRMVVDNYLVFFVIKGDRVVVTDVLYSATDIAKGLK</sequence>
<reference evidence="2 3" key="1">
    <citation type="journal article" date="2022" name="Genome Biol. Evol.">
        <title>Host diet, physiology and behaviors set the stage for Lachnospiraceae cladogenesis.</title>
        <authorList>
            <person name="Vera-Ponce De Leon A."/>
            <person name="Schneider M."/>
            <person name="Jahnes B.C."/>
            <person name="Sadowski V."/>
            <person name="Camuy-Velez L.A."/>
            <person name="Duan J."/>
            <person name="Sabree Z.L."/>
        </authorList>
    </citation>
    <scope>NUCLEOTIDE SEQUENCE [LARGE SCALE GENOMIC DNA]</scope>
    <source>
        <strain evidence="2 3">PAL113</strain>
    </source>
</reference>
<keyword evidence="3" id="KW-1185">Reference proteome</keyword>
<dbReference type="Pfam" id="PF05016">
    <property type="entry name" value="ParE_toxin"/>
    <property type="match status" value="1"/>
</dbReference>
<dbReference type="EMBL" id="JAMZFW010000019">
    <property type="protein sequence ID" value="MCP1103167.1"/>
    <property type="molecule type" value="Genomic_DNA"/>
</dbReference>